<dbReference type="GO" id="GO:0005886">
    <property type="term" value="C:plasma membrane"/>
    <property type="evidence" value="ECO:0007669"/>
    <property type="project" value="TreeGrafter"/>
</dbReference>
<feature type="domain" description="Penicillin-binding protein transpeptidase" evidence="1">
    <location>
        <begin position="146"/>
        <end position="479"/>
    </location>
</feature>
<reference evidence="4" key="1">
    <citation type="submission" date="2019-04" db="EMBL/GenBank/DDBJ databases">
        <title>Draft genome sequence of Pseudonocardiaceae bacterium SL3-2-4.</title>
        <authorList>
            <person name="Ningsih F."/>
            <person name="Yokota A."/>
            <person name="Sakai Y."/>
            <person name="Nanatani K."/>
            <person name="Yabe S."/>
            <person name="Oetari A."/>
            <person name="Sjamsuridzal W."/>
        </authorList>
    </citation>
    <scope>NUCLEOTIDE SEQUENCE [LARGE SCALE GENOMIC DNA]</scope>
    <source>
        <strain evidence="4">SL3-2-4</strain>
    </source>
</reference>
<protein>
    <submittedName>
        <fullName evidence="3">Penicillin-binding protein A</fullName>
    </submittedName>
</protein>
<evidence type="ECO:0000313" key="4">
    <source>
        <dbReference type="Proteomes" id="UP000298860"/>
    </source>
</evidence>
<dbReference type="AlphaFoldDB" id="A0A4D4J789"/>
<keyword evidence="4" id="KW-1185">Reference proteome</keyword>
<accession>A0A4D4J789</accession>
<dbReference type="Pfam" id="PF00905">
    <property type="entry name" value="Transpeptidase"/>
    <property type="match status" value="1"/>
</dbReference>
<evidence type="ECO:0000313" key="3">
    <source>
        <dbReference type="EMBL" id="GDY32521.1"/>
    </source>
</evidence>
<dbReference type="GO" id="GO:0008658">
    <property type="term" value="F:penicillin binding"/>
    <property type="evidence" value="ECO:0007669"/>
    <property type="project" value="InterPro"/>
</dbReference>
<evidence type="ECO:0000259" key="2">
    <source>
        <dbReference type="Pfam" id="PF21922"/>
    </source>
</evidence>
<sequence>MVMMVALLANDTYVQVIEAHSLATNSRNQRRLINEYATQRGMIMAANGQVLATSVATDDAFRFLRQYPGGAPYADVTGYYSLNYGAGGIENAENTVLDGTDDKLFVQRLSDLITGRNHQGGNLQLTIEPKIQQAAYDTLTKNGFTGAAVAIQPSTGQILAMTSTPSYDPTGLGSHDNAAQTKAWTSANAGDPAPMFNQPVNAAYQPGSTFKLVVAAAALSNHVADENTPSLPADPKITLPGTSATLSNFDNETCPGSVNGQVSMKTAIAYSCNTAFASLAGKVGAPALSAEAAKFGFGQRLSIPLGVTPSCVGPAAGGNCMNIPNGTPGLYQSGIGQLDVQETPLQDALIAATIANGGKEMYPQLVKSILGPDLSTIQGFSPKVLNDEVMSGDVANQLTDMMLAAEQHAGTANKNPNIQIAAKTGTAEHGTNPKDTQPYGWYVAFAPHRDIAVAVVVTAGGTLDAATVGAKVAGPVGRAMINAALGG</sequence>
<dbReference type="Pfam" id="PF21922">
    <property type="entry name" value="PBP_dimer_2"/>
    <property type="match status" value="1"/>
</dbReference>
<dbReference type="PANTHER" id="PTHR30627">
    <property type="entry name" value="PEPTIDOGLYCAN D,D-TRANSPEPTIDASE"/>
    <property type="match status" value="1"/>
</dbReference>
<dbReference type="InterPro" id="IPR050515">
    <property type="entry name" value="Beta-lactam/transpept"/>
</dbReference>
<dbReference type="EMBL" id="BJFL01000025">
    <property type="protein sequence ID" value="GDY32521.1"/>
    <property type="molecule type" value="Genomic_DNA"/>
</dbReference>
<gene>
    <name evidence="3" type="ORF">GTS_41540</name>
</gene>
<dbReference type="GO" id="GO:0071972">
    <property type="term" value="F:peptidoglycan L,D-transpeptidase activity"/>
    <property type="evidence" value="ECO:0007669"/>
    <property type="project" value="TreeGrafter"/>
</dbReference>
<dbReference type="Gene3D" id="3.90.1310.10">
    <property type="entry name" value="Penicillin-binding protein 2a (Domain 2)"/>
    <property type="match status" value="1"/>
</dbReference>
<evidence type="ECO:0000259" key="1">
    <source>
        <dbReference type="Pfam" id="PF00905"/>
    </source>
</evidence>
<proteinExistence type="predicted"/>
<dbReference type="GO" id="GO:0071555">
    <property type="term" value="P:cell wall organization"/>
    <property type="evidence" value="ECO:0007669"/>
    <property type="project" value="TreeGrafter"/>
</dbReference>
<dbReference type="SUPFAM" id="SSF56601">
    <property type="entry name" value="beta-lactamase/transpeptidase-like"/>
    <property type="match status" value="1"/>
</dbReference>
<dbReference type="PANTHER" id="PTHR30627:SF24">
    <property type="entry name" value="PENICILLIN-BINDING PROTEIN 4B"/>
    <property type="match status" value="1"/>
</dbReference>
<organism evidence="3 4">
    <name type="scientific">Gandjariella thermophila</name>
    <dbReference type="NCBI Taxonomy" id="1931992"/>
    <lineage>
        <taxon>Bacteria</taxon>
        <taxon>Bacillati</taxon>
        <taxon>Actinomycetota</taxon>
        <taxon>Actinomycetes</taxon>
        <taxon>Pseudonocardiales</taxon>
        <taxon>Pseudonocardiaceae</taxon>
        <taxon>Gandjariella</taxon>
    </lineage>
</organism>
<dbReference type="InterPro" id="IPR012338">
    <property type="entry name" value="Beta-lactam/transpept-like"/>
</dbReference>
<dbReference type="Gene3D" id="3.40.710.10">
    <property type="entry name" value="DD-peptidase/beta-lactamase superfamily"/>
    <property type="match status" value="1"/>
</dbReference>
<dbReference type="InterPro" id="IPR054120">
    <property type="entry name" value="PBPA_dimer"/>
</dbReference>
<feature type="domain" description="Penicillin binding protein A dimerisation" evidence="2">
    <location>
        <begin position="40"/>
        <end position="122"/>
    </location>
</feature>
<dbReference type="Proteomes" id="UP000298860">
    <property type="component" value="Unassembled WGS sequence"/>
</dbReference>
<comment type="caution">
    <text evidence="3">The sequence shown here is derived from an EMBL/GenBank/DDBJ whole genome shotgun (WGS) entry which is preliminary data.</text>
</comment>
<dbReference type="InterPro" id="IPR001460">
    <property type="entry name" value="PCN-bd_Tpept"/>
</dbReference>
<name>A0A4D4J789_9PSEU</name>